<dbReference type="EMBL" id="BAABHK010000015">
    <property type="protein sequence ID" value="GAA4635341.1"/>
    <property type="molecule type" value="Genomic_DNA"/>
</dbReference>
<dbReference type="InterPro" id="IPR045699">
    <property type="entry name" value="GlfT2_C"/>
</dbReference>
<proteinExistence type="inferred from homology"/>
<evidence type="ECO:0000256" key="2">
    <source>
        <dbReference type="ARBA" id="ARBA00006739"/>
    </source>
</evidence>
<feature type="region of interest" description="Disordered" evidence="5">
    <location>
        <begin position="640"/>
        <end position="674"/>
    </location>
</feature>
<dbReference type="RefSeq" id="WP_345438291.1">
    <property type="nucleotide sequence ID" value="NZ_BAABHK010000015.1"/>
</dbReference>
<comment type="caution">
    <text evidence="8">The sequence shown here is derived from an EMBL/GenBank/DDBJ whole genome shotgun (WGS) entry which is preliminary data.</text>
</comment>
<evidence type="ECO:0000256" key="5">
    <source>
        <dbReference type="SAM" id="MobiDB-lite"/>
    </source>
</evidence>
<dbReference type="PANTHER" id="PTHR43179:SF12">
    <property type="entry name" value="GALACTOFURANOSYLTRANSFERASE GLFT2"/>
    <property type="match status" value="1"/>
</dbReference>
<dbReference type="SUPFAM" id="SSF53448">
    <property type="entry name" value="Nucleotide-diphospho-sugar transferases"/>
    <property type="match status" value="1"/>
</dbReference>
<dbReference type="Pfam" id="PF19320">
    <property type="entry name" value="GlfT2_domain3"/>
    <property type="match status" value="1"/>
</dbReference>
<dbReference type="Pfam" id="PF13641">
    <property type="entry name" value="Glyco_tranf_2_3"/>
    <property type="match status" value="1"/>
</dbReference>
<evidence type="ECO:0000256" key="1">
    <source>
        <dbReference type="ARBA" id="ARBA00004776"/>
    </source>
</evidence>
<feature type="region of interest" description="Disordered" evidence="5">
    <location>
        <begin position="510"/>
        <end position="538"/>
    </location>
</feature>
<evidence type="ECO:0000259" key="6">
    <source>
        <dbReference type="Pfam" id="PF17994"/>
    </source>
</evidence>
<dbReference type="Proteomes" id="UP001501442">
    <property type="component" value="Unassembled WGS sequence"/>
</dbReference>
<evidence type="ECO:0000313" key="9">
    <source>
        <dbReference type="Proteomes" id="UP001501442"/>
    </source>
</evidence>
<accession>A0ABP8UQ38</accession>
<name>A0ABP8UQ38_9ACTN</name>
<evidence type="ECO:0000256" key="3">
    <source>
        <dbReference type="ARBA" id="ARBA00022676"/>
    </source>
</evidence>
<dbReference type="InterPro" id="IPR040492">
    <property type="entry name" value="GlfT2_N"/>
</dbReference>
<comment type="similarity">
    <text evidence="2">Belongs to the glycosyltransferase 2 family.</text>
</comment>
<evidence type="ECO:0000259" key="7">
    <source>
        <dbReference type="Pfam" id="PF19320"/>
    </source>
</evidence>
<feature type="compositionally biased region" description="Basic and acidic residues" evidence="5">
    <location>
        <begin position="510"/>
        <end position="519"/>
    </location>
</feature>
<comment type="pathway">
    <text evidence="1">Cell wall biogenesis; cell wall polysaccharide biosynthesis.</text>
</comment>
<protein>
    <submittedName>
        <fullName evidence="8">Glycosyltransferase</fullName>
    </submittedName>
</protein>
<sequence>MRVLQRLVLPVDRDLDVLKLYVDGRMVRGEEAVAQETAAAEDLAGDSSEDAVLATRRGVRIVGRRSLVVPLGRRVSFCTYFNAFPASYWRRWSVVDDVRLRLRLRGEGIVIVYRSTGKGFTQRVTQLHVDSDVAVEREVELPLQPFIDGGWYWFDIVAGDRNVVLERAEWCADTDRSQGSTSIGITTFNRPKFCVEQLLALGEATDVLDVVDEIFVVDQGTKRVVDHPDFPAAAEALGEKLRVIDQANIGGSGGFSRAMAETLDAGRSGYVLLLDDDVVVEPEGILRAVAFADLARTPTVVGGHMFDLFNRSVLHAHGENVARYRWWMVPAPHTFYWHDLAREGHSLRETPWLHRRIDADFNGWWMCLIPVDVLRKIGLSLPFFIKWDDIEYGVRAREAGIPTVPLPGAAVWHVPWHSKDNDLDWQAYFQERNRIISALLHSPYDRGGNMLKESLIMVTKHALAMQYSTAELMLLGLEDVLNGPDGLHDSITTKMAELRRLRAAFPDAQAKPDIDDFPRVRRRKPPKKGREPLPPGNRKEMIKTALTGMTRQLRPVGSSPRTHPEVTVPHVDQSWWLLSRFDSALVSAADGTKVSWYQRDPARLRSILQRNAALHARLVKDWSRLRRAYRTALPDLTSPERWRETFGAATPPVAKPAERDAVSGESDTAASEER</sequence>
<dbReference type="InterPro" id="IPR029044">
    <property type="entry name" value="Nucleotide-diphossugar_trans"/>
</dbReference>
<keyword evidence="3" id="KW-0328">Glycosyltransferase</keyword>
<organism evidence="8 9">
    <name type="scientific">Actinoallomurus vinaceus</name>
    <dbReference type="NCBI Taxonomy" id="1080074"/>
    <lineage>
        <taxon>Bacteria</taxon>
        <taxon>Bacillati</taxon>
        <taxon>Actinomycetota</taxon>
        <taxon>Actinomycetes</taxon>
        <taxon>Streptosporangiales</taxon>
        <taxon>Thermomonosporaceae</taxon>
        <taxon>Actinoallomurus</taxon>
    </lineage>
</organism>
<dbReference type="PANTHER" id="PTHR43179">
    <property type="entry name" value="RHAMNOSYLTRANSFERASE WBBL"/>
    <property type="match status" value="1"/>
</dbReference>
<feature type="domain" description="Galactofuranosyltransferase GlfT2 N-terminal" evidence="6">
    <location>
        <begin position="58"/>
        <end position="173"/>
    </location>
</feature>
<keyword evidence="9" id="KW-1185">Reference proteome</keyword>
<gene>
    <name evidence="8" type="ORF">GCM10023196_080430</name>
</gene>
<keyword evidence="4" id="KW-0808">Transferase</keyword>
<reference evidence="9" key="1">
    <citation type="journal article" date="2019" name="Int. J. Syst. Evol. Microbiol.">
        <title>The Global Catalogue of Microorganisms (GCM) 10K type strain sequencing project: providing services to taxonomists for standard genome sequencing and annotation.</title>
        <authorList>
            <consortium name="The Broad Institute Genomics Platform"/>
            <consortium name="The Broad Institute Genome Sequencing Center for Infectious Disease"/>
            <person name="Wu L."/>
            <person name="Ma J."/>
        </authorList>
    </citation>
    <scope>NUCLEOTIDE SEQUENCE [LARGE SCALE GENOMIC DNA]</scope>
    <source>
        <strain evidence="9">JCM 17939</strain>
    </source>
</reference>
<evidence type="ECO:0000256" key="4">
    <source>
        <dbReference type="ARBA" id="ARBA00022679"/>
    </source>
</evidence>
<dbReference type="Pfam" id="PF17994">
    <property type="entry name" value="Glft2_N"/>
    <property type="match status" value="1"/>
</dbReference>
<evidence type="ECO:0000313" key="8">
    <source>
        <dbReference type="EMBL" id="GAA4635341.1"/>
    </source>
</evidence>
<dbReference type="Gene3D" id="3.90.550.60">
    <property type="match status" value="1"/>
</dbReference>
<feature type="compositionally biased region" description="Polar residues" evidence="5">
    <location>
        <begin position="665"/>
        <end position="674"/>
    </location>
</feature>
<feature type="domain" description="Galactofuranosyltransferase-2 C-terminal" evidence="7">
    <location>
        <begin position="450"/>
        <end position="647"/>
    </location>
</feature>